<keyword evidence="1" id="KW-0812">Transmembrane</keyword>
<accession>F8E0C7</accession>
<dbReference type="EMBL" id="CP002857">
    <property type="protein sequence ID" value="AEI09168.1"/>
    <property type="molecule type" value="Genomic_DNA"/>
</dbReference>
<organism evidence="2 3">
    <name type="scientific">Corynebacterium resistens (strain DSM 45100 / JCM 12819 / GTC 2026 / SICGH 158)</name>
    <dbReference type="NCBI Taxonomy" id="662755"/>
    <lineage>
        <taxon>Bacteria</taxon>
        <taxon>Bacillati</taxon>
        <taxon>Actinomycetota</taxon>
        <taxon>Actinomycetes</taxon>
        <taxon>Mycobacteriales</taxon>
        <taxon>Corynebacteriaceae</taxon>
        <taxon>Corynebacterium</taxon>
    </lineage>
</organism>
<feature type="transmembrane region" description="Helical" evidence="1">
    <location>
        <begin position="39"/>
        <end position="58"/>
    </location>
</feature>
<proteinExistence type="predicted"/>
<dbReference type="KEGG" id="crd:CRES_0812"/>
<evidence type="ECO:0000256" key="1">
    <source>
        <dbReference type="SAM" id="Phobius"/>
    </source>
</evidence>
<dbReference type="AlphaFoldDB" id="F8E0C7"/>
<keyword evidence="1" id="KW-1133">Transmembrane helix</keyword>
<protein>
    <submittedName>
        <fullName evidence="2">Uncharacterized protein</fullName>
    </submittedName>
</protein>
<reference evidence="2 3" key="1">
    <citation type="journal article" date="2012" name="BMC Genomics">
        <title>Complete genome sequence, lifestyle, and multi-drug resistance of the human pathogen Corynebacterium resistens DSM 45100 isolated from blood samples of a leukemia patient.</title>
        <authorList>
            <person name="Schroder J."/>
            <person name="Maus I."/>
            <person name="Meyer K."/>
            <person name="Wordemann S."/>
            <person name="Blom J."/>
            <person name="Jaenicke S."/>
            <person name="Schneider J."/>
            <person name="Trost E."/>
            <person name="Tauch A."/>
        </authorList>
    </citation>
    <scope>NUCLEOTIDE SEQUENCE [LARGE SCALE GENOMIC DNA]</scope>
    <source>
        <strain evidence="3">DSM 45100 / JCM 12819 / CCUG 50093 / GTC 2026 / SICGH 158</strain>
    </source>
</reference>
<evidence type="ECO:0000313" key="3">
    <source>
        <dbReference type="Proteomes" id="UP000000492"/>
    </source>
</evidence>
<name>F8E0C7_CORRG</name>
<keyword evidence="1" id="KW-0472">Membrane</keyword>
<gene>
    <name evidence="2" type="ordered locus">CRES_0812</name>
</gene>
<dbReference type="HOGENOM" id="CLU_090941_0_0_11"/>
<keyword evidence="3" id="KW-1185">Reference proteome</keyword>
<dbReference type="eggNOG" id="ENOG5031JC5">
    <property type="taxonomic scope" value="Bacteria"/>
</dbReference>
<dbReference type="Proteomes" id="UP000000492">
    <property type="component" value="Chromosome"/>
</dbReference>
<sequence>MPHGALDSTAYHGRRSQSIAVNKRRRRQLDWEDTRKPAWVAWLSGLCTIALLLALLALGSSNGASTMMVNGDRLGPYDMSRAQYQRHAEQVLAETTGEEARWALVLAKQPWTPNSLARILGEVERGGDRIRVSTLYAAGVGLQAESISEPAAGHTREDVFTDAALMQAGGDPEAARQVRFDGMLVYAKPEQLRGLAAHVFAVEPAPADAVYGKIGVRTQALAE</sequence>
<dbReference type="STRING" id="662755.CRES_0812"/>
<dbReference type="RefSeq" id="WP_013888185.1">
    <property type="nucleotide sequence ID" value="NC_015673.1"/>
</dbReference>
<evidence type="ECO:0000313" key="2">
    <source>
        <dbReference type="EMBL" id="AEI09168.1"/>
    </source>
</evidence>